<evidence type="ECO:0000313" key="2">
    <source>
        <dbReference type="EMBL" id="AET70222.1"/>
    </source>
</evidence>
<dbReference type="STRING" id="768706.Desor_4821"/>
<dbReference type="Gene3D" id="3.30.450.20">
    <property type="entry name" value="PAS domain"/>
    <property type="match status" value="1"/>
</dbReference>
<dbReference type="KEGG" id="dor:Desor_4821"/>
<dbReference type="eggNOG" id="COG2461">
    <property type="taxonomic scope" value="Bacteria"/>
</dbReference>
<gene>
    <name evidence="2" type="ordered locus">Desor_4821</name>
</gene>
<sequence length="115" mass="13863">MEREKILAYILDSYPYPIAFVDCDHVIRYLNKRAEYHYYQERGYRDLIGKSIFACHQNPNSIEMIKSAVEKLKNHANEVFLHVNVRNERVYVVPVRDENGELIGYFERFEMNRQM</sequence>
<dbReference type="SUPFAM" id="SSF55785">
    <property type="entry name" value="PYP-like sensor domain (PAS domain)"/>
    <property type="match status" value="1"/>
</dbReference>
<dbReference type="AlphaFoldDB" id="G7WHD2"/>
<evidence type="ECO:0000313" key="3">
    <source>
        <dbReference type="Proteomes" id="UP000006346"/>
    </source>
</evidence>
<dbReference type="InterPro" id="IPR035965">
    <property type="entry name" value="PAS-like_dom_sf"/>
</dbReference>
<dbReference type="InterPro" id="IPR013656">
    <property type="entry name" value="PAS_4"/>
</dbReference>
<dbReference type="OrthoDB" id="1684212at2"/>
<evidence type="ECO:0000259" key="1">
    <source>
        <dbReference type="Pfam" id="PF08448"/>
    </source>
</evidence>
<proteinExistence type="predicted"/>
<dbReference type="PATRIC" id="fig|768706.3.peg.4903"/>
<protein>
    <recommendedName>
        <fullName evidence="1">PAS fold-4 domain-containing protein</fullName>
    </recommendedName>
</protein>
<reference evidence="2 3" key="2">
    <citation type="journal article" date="2012" name="J. Bacteriol.">
        <title>Complete genome sequences of Desulfosporosinus orientis DSM765T, Desulfosporosinus youngiae DSM17734T, Desulfosporosinus meridiei DSM13257T, and Desulfosporosinus acidiphilus DSM22704T.</title>
        <authorList>
            <person name="Pester M."/>
            <person name="Brambilla E."/>
            <person name="Alazard D."/>
            <person name="Rattei T."/>
            <person name="Weinmaier T."/>
            <person name="Han J."/>
            <person name="Lucas S."/>
            <person name="Lapidus A."/>
            <person name="Cheng J.F."/>
            <person name="Goodwin L."/>
            <person name="Pitluck S."/>
            <person name="Peters L."/>
            <person name="Ovchinnikova G."/>
            <person name="Teshima H."/>
            <person name="Detter J.C."/>
            <person name="Han C.S."/>
            <person name="Tapia R."/>
            <person name="Land M.L."/>
            <person name="Hauser L."/>
            <person name="Kyrpides N.C."/>
            <person name="Ivanova N.N."/>
            <person name="Pagani I."/>
            <person name="Huntmann M."/>
            <person name="Wei C.L."/>
            <person name="Davenport K.W."/>
            <person name="Daligault H."/>
            <person name="Chain P.S."/>
            <person name="Chen A."/>
            <person name="Mavromatis K."/>
            <person name="Markowitz V."/>
            <person name="Szeto E."/>
            <person name="Mikhailova N."/>
            <person name="Pati A."/>
            <person name="Wagner M."/>
            <person name="Woyke T."/>
            <person name="Ollivier B."/>
            <person name="Klenk H.P."/>
            <person name="Spring S."/>
            <person name="Loy A."/>
        </authorList>
    </citation>
    <scope>NUCLEOTIDE SEQUENCE [LARGE SCALE GENOMIC DNA]</scope>
    <source>
        <strain evidence="3">ATCC 19365 / DSM 765 / NCIMB 8382 / VKM B-1628</strain>
    </source>
</reference>
<dbReference type="Proteomes" id="UP000006346">
    <property type="component" value="Chromosome"/>
</dbReference>
<reference evidence="3" key="1">
    <citation type="submission" date="2011-11" db="EMBL/GenBank/DDBJ databases">
        <title>Complete sequence of Desulfosporosinus orientis DSM 765.</title>
        <authorList>
            <person name="Lucas S."/>
            <person name="Han J."/>
            <person name="Lapidus A."/>
            <person name="Cheng J.-F."/>
            <person name="Goodwin L."/>
            <person name="Pitluck S."/>
            <person name="Peters L."/>
            <person name="Ovchinnikova G."/>
            <person name="Teshima H."/>
            <person name="Detter J.C."/>
            <person name="Han C."/>
            <person name="Tapia R."/>
            <person name="Land M."/>
            <person name="Hauser L."/>
            <person name="Kyrpides N."/>
            <person name="Ivanova N."/>
            <person name="Pagani I."/>
            <person name="Pester M."/>
            <person name="Spring S."/>
            <person name="Ollivier B."/>
            <person name="Rattei T."/>
            <person name="Klenk H.-P."/>
            <person name="Wagner M."/>
            <person name="Loy A."/>
            <person name="Woyke T."/>
        </authorList>
    </citation>
    <scope>NUCLEOTIDE SEQUENCE [LARGE SCALE GENOMIC DNA]</scope>
    <source>
        <strain evidence="3">ATCC 19365 / DSM 765 / NCIMB 8382 / VKM B-1628</strain>
    </source>
</reference>
<accession>G7WHD2</accession>
<dbReference type="HOGENOM" id="CLU_137841_0_0_9"/>
<dbReference type="EMBL" id="CP003108">
    <property type="protein sequence ID" value="AET70222.1"/>
    <property type="molecule type" value="Genomic_DNA"/>
</dbReference>
<dbReference type="Pfam" id="PF08448">
    <property type="entry name" value="PAS_4"/>
    <property type="match status" value="1"/>
</dbReference>
<keyword evidence="3" id="KW-1185">Reference proteome</keyword>
<name>G7WHD2_DESOD</name>
<dbReference type="RefSeq" id="WP_014187028.1">
    <property type="nucleotide sequence ID" value="NC_016584.1"/>
</dbReference>
<organism evidence="2 3">
    <name type="scientific">Desulfosporosinus orientis (strain ATCC 19365 / DSM 765 / NCIMB 8382 / VKM B-1628 / Singapore I)</name>
    <name type="common">Desulfotomaculum orientis</name>
    <dbReference type="NCBI Taxonomy" id="768706"/>
    <lineage>
        <taxon>Bacteria</taxon>
        <taxon>Bacillati</taxon>
        <taxon>Bacillota</taxon>
        <taxon>Clostridia</taxon>
        <taxon>Eubacteriales</taxon>
        <taxon>Desulfitobacteriaceae</taxon>
        <taxon>Desulfosporosinus</taxon>
    </lineage>
</organism>
<feature type="domain" description="PAS fold-4" evidence="1">
    <location>
        <begin position="11"/>
        <end position="109"/>
    </location>
</feature>